<evidence type="ECO:0000256" key="1">
    <source>
        <dbReference type="SAM" id="MobiDB-lite"/>
    </source>
</evidence>
<sequence length="80" mass="8827">RRRLRKENYEQVLLTRFSSGRILPLSQARHTLKKATIDPVDRASPTHTNSAHSTTAAASARPAGVRSLITIPGSLLPYLH</sequence>
<evidence type="ECO:0000313" key="2">
    <source>
        <dbReference type="EMBL" id="KAK7072064.1"/>
    </source>
</evidence>
<gene>
    <name evidence="2" type="ORF">SK128_007420</name>
</gene>
<name>A0AAN8X4U8_HALRR</name>
<feature type="non-terminal residue" evidence="2">
    <location>
        <position position="1"/>
    </location>
</feature>
<evidence type="ECO:0000313" key="3">
    <source>
        <dbReference type="Proteomes" id="UP001381693"/>
    </source>
</evidence>
<organism evidence="2 3">
    <name type="scientific">Halocaridina rubra</name>
    <name type="common">Hawaiian red shrimp</name>
    <dbReference type="NCBI Taxonomy" id="373956"/>
    <lineage>
        <taxon>Eukaryota</taxon>
        <taxon>Metazoa</taxon>
        <taxon>Ecdysozoa</taxon>
        <taxon>Arthropoda</taxon>
        <taxon>Crustacea</taxon>
        <taxon>Multicrustacea</taxon>
        <taxon>Malacostraca</taxon>
        <taxon>Eumalacostraca</taxon>
        <taxon>Eucarida</taxon>
        <taxon>Decapoda</taxon>
        <taxon>Pleocyemata</taxon>
        <taxon>Caridea</taxon>
        <taxon>Atyoidea</taxon>
        <taxon>Atyidae</taxon>
        <taxon>Halocaridina</taxon>
    </lineage>
</organism>
<dbReference type="Proteomes" id="UP001381693">
    <property type="component" value="Unassembled WGS sequence"/>
</dbReference>
<feature type="compositionally biased region" description="Low complexity" evidence="1">
    <location>
        <begin position="43"/>
        <end position="59"/>
    </location>
</feature>
<proteinExistence type="predicted"/>
<comment type="caution">
    <text evidence="2">The sequence shown here is derived from an EMBL/GenBank/DDBJ whole genome shotgun (WGS) entry which is preliminary data.</text>
</comment>
<accession>A0AAN8X4U8</accession>
<protein>
    <submittedName>
        <fullName evidence="2">Uncharacterized protein</fullName>
    </submittedName>
</protein>
<dbReference type="AlphaFoldDB" id="A0AAN8X4U8"/>
<feature type="region of interest" description="Disordered" evidence="1">
    <location>
        <begin position="38"/>
        <end position="59"/>
    </location>
</feature>
<keyword evidence="3" id="KW-1185">Reference proteome</keyword>
<reference evidence="2 3" key="1">
    <citation type="submission" date="2023-11" db="EMBL/GenBank/DDBJ databases">
        <title>Halocaridina rubra genome assembly.</title>
        <authorList>
            <person name="Smith C."/>
        </authorList>
    </citation>
    <scope>NUCLEOTIDE SEQUENCE [LARGE SCALE GENOMIC DNA]</scope>
    <source>
        <strain evidence="2">EP-1</strain>
        <tissue evidence="2">Whole</tissue>
    </source>
</reference>
<dbReference type="EMBL" id="JAXCGZ010013707">
    <property type="protein sequence ID" value="KAK7072064.1"/>
    <property type="molecule type" value="Genomic_DNA"/>
</dbReference>